<dbReference type="Gene3D" id="3.40.50.10860">
    <property type="entry name" value="Leucine Dehydrogenase, chain A, domain 1"/>
    <property type="match status" value="1"/>
</dbReference>
<dbReference type="InterPro" id="IPR036291">
    <property type="entry name" value="NAD(P)-bd_dom_sf"/>
</dbReference>
<dbReference type="SUPFAM" id="SSF53223">
    <property type="entry name" value="Aminoacid dehydrogenase-like, N-terminal domain"/>
    <property type="match status" value="1"/>
</dbReference>
<evidence type="ECO:0000259" key="2">
    <source>
        <dbReference type="Pfam" id="PF08501"/>
    </source>
</evidence>
<name>A0A6A6C1W1_ZASCE</name>
<dbReference type="CDD" id="cd01065">
    <property type="entry name" value="NAD_bind_Shikimate_DH"/>
    <property type="match status" value="1"/>
</dbReference>
<evidence type="ECO:0000259" key="3">
    <source>
        <dbReference type="Pfam" id="PF18317"/>
    </source>
</evidence>
<dbReference type="Pfam" id="PF18317">
    <property type="entry name" value="SDH_C"/>
    <property type="match status" value="1"/>
</dbReference>
<feature type="domain" description="Quinate/shikimate 5-dehydrogenase/glutamyl-tRNA reductase" evidence="1">
    <location>
        <begin position="134"/>
        <end position="195"/>
    </location>
</feature>
<feature type="domain" description="Shikimate dehydrogenase substrate binding N-terminal" evidence="2">
    <location>
        <begin position="19"/>
        <end position="100"/>
    </location>
</feature>
<evidence type="ECO:0000259" key="1">
    <source>
        <dbReference type="Pfam" id="PF01488"/>
    </source>
</evidence>
<dbReference type="GO" id="GO:0009423">
    <property type="term" value="P:chorismate biosynthetic process"/>
    <property type="evidence" value="ECO:0007669"/>
    <property type="project" value="UniProtKB-UniPathway"/>
</dbReference>
<dbReference type="Proteomes" id="UP000799537">
    <property type="component" value="Unassembled WGS sequence"/>
</dbReference>
<evidence type="ECO:0000313" key="5">
    <source>
        <dbReference type="Proteomes" id="UP000799537"/>
    </source>
</evidence>
<evidence type="ECO:0000313" key="4">
    <source>
        <dbReference type="EMBL" id="KAF2161044.1"/>
    </source>
</evidence>
<evidence type="ECO:0008006" key="6">
    <source>
        <dbReference type="Google" id="ProtNLM"/>
    </source>
</evidence>
<sequence length="297" mass="32654">MTTNNEPCEPDLPRLQFYIFGHNIAHSLSPTIHNAAFKELELPYYYSIFETDHVENSVEALIRRSDFGGASVTFLHKLQVAKLLDSLSPSAELIGAVNTIVVEDSADGRRLVGENTDWLGIRQCIKSNAMVEPSSSSAVVLGAGGAARAACFAVQALGVHRVLLVNRTLERARRLASQMTKEGTPIDVFSTLEEACIATEKPISIVVACIPADDFGEDRIPEDLFRQSERGVLVEMAYRPRMTGMITVAGRHPGWKVVRGIDVLAEQAYAQFELWTGKQAPIDVMLRAMKEKVATKI</sequence>
<dbReference type="GO" id="GO:0004764">
    <property type="term" value="F:shikimate 3-dehydrogenase (NADP+) activity"/>
    <property type="evidence" value="ECO:0007669"/>
    <property type="project" value="InterPro"/>
</dbReference>
<dbReference type="NCBIfam" id="TIGR01809">
    <property type="entry name" value="Shik-DH-AROM"/>
    <property type="match status" value="1"/>
</dbReference>
<dbReference type="EMBL" id="ML993622">
    <property type="protein sequence ID" value="KAF2161044.1"/>
    <property type="molecule type" value="Genomic_DNA"/>
</dbReference>
<organism evidence="4 5">
    <name type="scientific">Zasmidium cellare ATCC 36951</name>
    <dbReference type="NCBI Taxonomy" id="1080233"/>
    <lineage>
        <taxon>Eukaryota</taxon>
        <taxon>Fungi</taxon>
        <taxon>Dikarya</taxon>
        <taxon>Ascomycota</taxon>
        <taxon>Pezizomycotina</taxon>
        <taxon>Dothideomycetes</taxon>
        <taxon>Dothideomycetidae</taxon>
        <taxon>Mycosphaerellales</taxon>
        <taxon>Mycosphaerellaceae</taxon>
        <taxon>Zasmidium</taxon>
    </lineage>
</organism>
<protein>
    <recommendedName>
        <fullName evidence="6">Shikimate dehydrogenase substrate binding N-terminal domain-containing protein</fullName>
    </recommendedName>
</protein>
<dbReference type="InterPro" id="IPR041121">
    <property type="entry name" value="SDH_C"/>
</dbReference>
<dbReference type="InterPro" id="IPR010110">
    <property type="entry name" value="Shikimate_DH_AroM-type"/>
</dbReference>
<accession>A0A6A6C1W1</accession>
<dbReference type="InterPro" id="IPR046346">
    <property type="entry name" value="Aminoacid_DH-like_N_sf"/>
</dbReference>
<dbReference type="Pfam" id="PF08501">
    <property type="entry name" value="Shikimate_dh_N"/>
    <property type="match status" value="1"/>
</dbReference>
<dbReference type="RefSeq" id="XP_033661933.1">
    <property type="nucleotide sequence ID" value="XM_033809128.1"/>
</dbReference>
<reference evidence="4" key="1">
    <citation type="journal article" date="2020" name="Stud. Mycol.">
        <title>101 Dothideomycetes genomes: a test case for predicting lifestyles and emergence of pathogens.</title>
        <authorList>
            <person name="Haridas S."/>
            <person name="Albert R."/>
            <person name="Binder M."/>
            <person name="Bloem J."/>
            <person name="Labutti K."/>
            <person name="Salamov A."/>
            <person name="Andreopoulos B."/>
            <person name="Baker S."/>
            <person name="Barry K."/>
            <person name="Bills G."/>
            <person name="Bluhm B."/>
            <person name="Cannon C."/>
            <person name="Castanera R."/>
            <person name="Culley D."/>
            <person name="Daum C."/>
            <person name="Ezra D."/>
            <person name="Gonzalez J."/>
            <person name="Henrissat B."/>
            <person name="Kuo A."/>
            <person name="Liang C."/>
            <person name="Lipzen A."/>
            <person name="Lutzoni F."/>
            <person name="Magnuson J."/>
            <person name="Mondo S."/>
            <person name="Nolan M."/>
            <person name="Ohm R."/>
            <person name="Pangilinan J."/>
            <person name="Park H.-J."/>
            <person name="Ramirez L."/>
            <person name="Alfaro M."/>
            <person name="Sun H."/>
            <person name="Tritt A."/>
            <person name="Yoshinaga Y."/>
            <person name="Zwiers L.-H."/>
            <person name="Turgeon B."/>
            <person name="Goodwin S."/>
            <person name="Spatafora J."/>
            <person name="Crous P."/>
            <person name="Grigoriev I."/>
        </authorList>
    </citation>
    <scope>NUCLEOTIDE SEQUENCE</scope>
    <source>
        <strain evidence="4">ATCC 36951</strain>
    </source>
</reference>
<keyword evidence="5" id="KW-1185">Reference proteome</keyword>
<feature type="domain" description="SDH C-terminal" evidence="3">
    <location>
        <begin position="260"/>
        <end position="290"/>
    </location>
</feature>
<dbReference type="GeneID" id="54562400"/>
<dbReference type="GO" id="GO:0005737">
    <property type="term" value="C:cytoplasm"/>
    <property type="evidence" value="ECO:0007669"/>
    <property type="project" value="InterPro"/>
</dbReference>
<gene>
    <name evidence="4" type="ORF">M409DRAFT_28649</name>
</gene>
<dbReference type="Gene3D" id="3.40.50.720">
    <property type="entry name" value="NAD(P)-binding Rossmann-like Domain"/>
    <property type="match status" value="1"/>
</dbReference>
<dbReference type="PANTHER" id="PTHR21089:SF1">
    <property type="entry name" value="BIFUNCTIONAL 3-DEHYDROQUINATE DEHYDRATASE_SHIKIMATE DEHYDROGENASE, CHLOROPLASTIC"/>
    <property type="match status" value="1"/>
</dbReference>
<dbReference type="InterPro" id="IPR022893">
    <property type="entry name" value="Shikimate_DH_fam"/>
</dbReference>
<dbReference type="InterPro" id="IPR006151">
    <property type="entry name" value="Shikm_DH/Glu-tRNA_Rdtase"/>
</dbReference>
<dbReference type="Pfam" id="PF01488">
    <property type="entry name" value="Shikimate_DH"/>
    <property type="match status" value="1"/>
</dbReference>
<dbReference type="GO" id="GO:0019632">
    <property type="term" value="P:shikimate metabolic process"/>
    <property type="evidence" value="ECO:0007669"/>
    <property type="project" value="TreeGrafter"/>
</dbReference>
<dbReference type="UniPathway" id="UPA00053">
    <property type="reaction ID" value="UER00087"/>
</dbReference>
<dbReference type="SUPFAM" id="SSF51735">
    <property type="entry name" value="NAD(P)-binding Rossmann-fold domains"/>
    <property type="match status" value="1"/>
</dbReference>
<dbReference type="InterPro" id="IPR013708">
    <property type="entry name" value="Shikimate_DH-bd_N"/>
</dbReference>
<dbReference type="PANTHER" id="PTHR21089">
    <property type="entry name" value="SHIKIMATE DEHYDROGENASE"/>
    <property type="match status" value="1"/>
</dbReference>
<dbReference type="OrthoDB" id="204377at2759"/>
<proteinExistence type="predicted"/>
<dbReference type="AlphaFoldDB" id="A0A6A6C1W1"/>